<proteinExistence type="predicted"/>
<gene>
    <name evidence="1" type="ORF">L6452_02149</name>
</gene>
<sequence>MELAAVVFALKIWRHYLYGTKCMIYTDHKSLKYLFDQKELNMRQRRWMELLKDYDCEIHYHPGKANVVANALSRKEGSEPIKVRAMQMAIKGLGTRLHLSTAYHPQTDGQSERTIQTLEDMLRSCVIDFGGNWYSHLPLIEFAYNNNYHSSIKAAPFEALYGRKCRTPVCWADIRERELIGPELVQQTSNNFLQIRDRLKVAQDRQKSYEDRRRRPLEFQVGDKELSGIHDTFHVSNLRKCLADESAIVNLEDVEINSKLAYVEEPIEVLDKRTKRLRNRVIPLVLVKWRFHKGAEMTWEVEEEIRAKYPHLFGQM</sequence>
<comment type="caution">
    <text evidence="1">The sequence shown here is derived from an EMBL/GenBank/DDBJ whole genome shotgun (WGS) entry which is preliminary data.</text>
</comment>
<reference evidence="1 2" key="2">
    <citation type="journal article" date="2022" name="Mol. Ecol. Resour.">
        <title>The genomes of chicory, endive, great burdock and yacon provide insights into Asteraceae paleo-polyploidization history and plant inulin production.</title>
        <authorList>
            <person name="Fan W."/>
            <person name="Wang S."/>
            <person name="Wang H."/>
            <person name="Wang A."/>
            <person name="Jiang F."/>
            <person name="Liu H."/>
            <person name="Zhao H."/>
            <person name="Xu D."/>
            <person name="Zhang Y."/>
        </authorList>
    </citation>
    <scope>NUCLEOTIDE SEQUENCE [LARGE SCALE GENOMIC DNA]</scope>
    <source>
        <strain evidence="2">cv. Niubang</strain>
    </source>
</reference>
<keyword evidence="2" id="KW-1185">Reference proteome</keyword>
<protein>
    <submittedName>
        <fullName evidence="1">Uncharacterized protein</fullName>
    </submittedName>
</protein>
<organism evidence="1 2">
    <name type="scientific">Arctium lappa</name>
    <name type="common">Greater burdock</name>
    <name type="synonym">Lappa major</name>
    <dbReference type="NCBI Taxonomy" id="4217"/>
    <lineage>
        <taxon>Eukaryota</taxon>
        <taxon>Viridiplantae</taxon>
        <taxon>Streptophyta</taxon>
        <taxon>Embryophyta</taxon>
        <taxon>Tracheophyta</taxon>
        <taxon>Spermatophyta</taxon>
        <taxon>Magnoliopsida</taxon>
        <taxon>eudicotyledons</taxon>
        <taxon>Gunneridae</taxon>
        <taxon>Pentapetalae</taxon>
        <taxon>asterids</taxon>
        <taxon>campanulids</taxon>
        <taxon>Asterales</taxon>
        <taxon>Asteraceae</taxon>
        <taxon>Carduoideae</taxon>
        <taxon>Cardueae</taxon>
        <taxon>Arctiinae</taxon>
        <taxon>Arctium</taxon>
    </lineage>
</organism>
<accession>A0ACB9FIM5</accession>
<dbReference type="EMBL" id="CM042047">
    <property type="protein sequence ID" value="KAI3771000.1"/>
    <property type="molecule type" value="Genomic_DNA"/>
</dbReference>
<evidence type="ECO:0000313" key="2">
    <source>
        <dbReference type="Proteomes" id="UP001055879"/>
    </source>
</evidence>
<dbReference type="Proteomes" id="UP001055879">
    <property type="component" value="Linkage Group LG01"/>
</dbReference>
<evidence type="ECO:0000313" key="1">
    <source>
        <dbReference type="EMBL" id="KAI3771000.1"/>
    </source>
</evidence>
<reference evidence="2" key="1">
    <citation type="journal article" date="2022" name="Mol. Ecol. Resour.">
        <title>The genomes of chicory, endive, great burdock and yacon provide insights into Asteraceae palaeo-polyploidization history and plant inulin production.</title>
        <authorList>
            <person name="Fan W."/>
            <person name="Wang S."/>
            <person name="Wang H."/>
            <person name="Wang A."/>
            <person name="Jiang F."/>
            <person name="Liu H."/>
            <person name="Zhao H."/>
            <person name="Xu D."/>
            <person name="Zhang Y."/>
        </authorList>
    </citation>
    <scope>NUCLEOTIDE SEQUENCE [LARGE SCALE GENOMIC DNA]</scope>
    <source>
        <strain evidence="2">cv. Niubang</strain>
    </source>
</reference>
<name>A0ACB9FIM5_ARCLA</name>